<dbReference type="Proteomes" id="UP001549291">
    <property type="component" value="Unassembled WGS sequence"/>
</dbReference>
<name>A0ABV2S1R6_BRAJP</name>
<comment type="caution">
    <text evidence="1">The sequence shown here is derived from an EMBL/GenBank/DDBJ whole genome shotgun (WGS) entry which is preliminary data.</text>
</comment>
<evidence type="ECO:0000313" key="2">
    <source>
        <dbReference type="Proteomes" id="UP001549291"/>
    </source>
</evidence>
<protein>
    <recommendedName>
        <fullName evidence="3">Transposase</fullName>
    </recommendedName>
</protein>
<keyword evidence="2" id="KW-1185">Reference proteome</keyword>
<evidence type="ECO:0000313" key="1">
    <source>
        <dbReference type="EMBL" id="MET4723088.1"/>
    </source>
</evidence>
<gene>
    <name evidence="1" type="ORF">ABIF63_007194</name>
</gene>
<proteinExistence type="predicted"/>
<dbReference type="EMBL" id="JBEPTQ010000002">
    <property type="protein sequence ID" value="MET4723088.1"/>
    <property type="molecule type" value="Genomic_DNA"/>
</dbReference>
<sequence length="52" mass="5934">MDNGYTGAEITNFLGATKCFMRMNDERIFNVFILQYRSSVGRLHANETTAID</sequence>
<evidence type="ECO:0008006" key="3">
    <source>
        <dbReference type="Google" id="ProtNLM"/>
    </source>
</evidence>
<reference evidence="1 2" key="1">
    <citation type="submission" date="2024-06" db="EMBL/GenBank/DDBJ databases">
        <title>Genomic Encyclopedia of Type Strains, Phase V (KMG-V): Genome sequencing to study the core and pangenomes of soil and plant-associated prokaryotes.</title>
        <authorList>
            <person name="Whitman W."/>
        </authorList>
    </citation>
    <scope>NUCLEOTIDE SEQUENCE [LARGE SCALE GENOMIC DNA]</scope>
    <source>
        <strain evidence="1 2">USDA 160</strain>
    </source>
</reference>
<organism evidence="1 2">
    <name type="scientific">Bradyrhizobium japonicum</name>
    <dbReference type="NCBI Taxonomy" id="375"/>
    <lineage>
        <taxon>Bacteria</taxon>
        <taxon>Pseudomonadati</taxon>
        <taxon>Pseudomonadota</taxon>
        <taxon>Alphaproteobacteria</taxon>
        <taxon>Hyphomicrobiales</taxon>
        <taxon>Nitrobacteraceae</taxon>
        <taxon>Bradyrhizobium</taxon>
    </lineage>
</organism>
<accession>A0ABV2S1R6</accession>